<proteinExistence type="predicted"/>
<organism evidence="2">
    <name type="scientific">Myoviridae sp. ctu2j3</name>
    <dbReference type="NCBI Taxonomy" id="2825197"/>
    <lineage>
        <taxon>Viruses</taxon>
        <taxon>Duplodnaviria</taxon>
        <taxon>Heunggongvirae</taxon>
        <taxon>Uroviricota</taxon>
        <taxon>Caudoviricetes</taxon>
    </lineage>
</organism>
<dbReference type="EMBL" id="BK016090">
    <property type="protein sequence ID" value="DAF94127.1"/>
    <property type="molecule type" value="Genomic_DNA"/>
</dbReference>
<feature type="region of interest" description="Disordered" evidence="1">
    <location>
        <begin position="1"/>
        <end position="38"/>
    </location>
</feature>
<evidence type="ECO:0000313" key="2">
    <source>
        <dbReference type="EMBL" id="DAF94127.1"/>
    </source>
</evidence>
<evidence type="ECO:0000256" key="1">
    <source>
        <dbReference type="SAM" id="MobiDB-lite"/>
    </source>
</evidence>
<sequence>MKISRIGQSAAKRRIGEGSTTRRKPYHQVMGSGMHPCG</sequence>
<reference evidence="2" key="1">
    <citation type="journal article" date="2021" name="Proc. Natl. Acad. Sci. U.S.A.">
        <title>A Catalog of Tens of Thousands of Viruses from Human Metagenomes Reveals Hidden Associations with Chronic Diseases.</title>
        <authorList>
            <person name="Tisza M.J."/>
            <person name="Buck C.B."/>
        </authorList>
    </citation>
    <scope>NUCLEOTIDE SEQUENCE</scope>
    <source>
        <strain evidence="2">Ctu2j3</strain>
    </source>
</reference>
<dbReference type="EMBL" id="BK016090">
    <property type="protein sequence ID" value="DAF94284.1"/>
    <property type="molecule type" value="Genomic_DNA"/>
</dbReference>
<protein>
    <submittedName>
        <fullName evidence="2">Uncharacterized protein</fullName>
    </submittedName>
</protein>
<name>A0A8S5UI25_9CAUD</name>
<accession>A0A8S5UI25</accession>